<feature type="transmembrane region" description="Helical" evidence="1">
    <location>
        <begin position="44"/>
        <end position="70"/>
    </location>
</feature>
<protein>
    <recommendedName>
        <fullName evidence="4">Transmembrane protein</fullName>
    </recommendedName>
</protein>
<keyword evidence="1" id="KW-0812">Transmembrane</keyword>
<evidence type="ECO:0000313" key="3">
    <source>
        <dbReference type="Proteomes" id="UP000278078"/>
    </source>
</evidence>
<evidence type="ECO:0000313" key="2">
    <source>
        <dbReference type="EMBL" id="VEE45726.1"/>
    </source>
</evidence>
<accession>A0A448BKA0</accession>
<evidence type="ECO:0008006" key="4">
    <source>
        <dbReference type="Google" id="ProtNLM"/>
    </source>
</evidence>
<organism evidence="2 3">
    <name type="scientific">Pseudomonas fluorescens</name>
    <dbReference type="NCBI Taxonomy" id="294"/>
    <lineage>
        <taxon>Bacteria</taxon>
        <taxon>Pseudomonadati</taxon>
        <taxon>Pseudomonadota</taxon>
        <taxon>Gammaproteobacteria</taxon>
        <taxon>Pseudomonadales</taxon>
        <taxon>Pseudomonadaceae</taxon>
        <taxon>Pseudomonas</taxon>
    </lineage>
</organism>
<dbReference type="EMBL" id="LR134300">
    <property type="protein sequence ID" value="VEE45726.1"/>
    <property type="molecule type" value="Genomic_DNA"/>
</dbReference>
<gene>
    <name evidence="2" type="ORF">NCTC10783_01585</name>
</gene>
<sequence length="136" mass="15750">MSNDDQGLAEGESSVDPRILQNYLRKEIWRFEWEQKLARRAMQLVGFFYLMLVGFIFLGNGRFVFGRWYVVLSFKSHAATDIPIILALASIPTVLLIALMRYFHHREKASEGQESPLPLSMQTAKDLLDIMKDQKQ</sequence>
<evidence type="ECO:0000256" key="1">
    <source>
        <dbReference type="SAM" id="Phobius"/>
    </source>
</evidence>
<name>A0A448BKA0_PSEFL</name>
<proteinExistence type="predicted"/>
<keyword evidence="1" id="KW-1133">Transmembrane helix</keyword>
<reference evidence="2 3" key="1">
    <citation type="submission" date="2018-12" db="EMBL/GenBank/DDBJ databases">
        <authorList>
            <consortium name="Pathogen Informatics"/>
        </authorList>
    </citation>
    <scope>NUCLEOTIDE SEQUENCE [LARGE SCALE GENOMIC DNA]</scope>
    <source>
        <strain evidence="2 3">NCTC10783</strain>
    </source>
</reference>
<dbReference type="Proteomes" id="UP000278078">
    <property type="component" value="Chromosome"/>
</dbReference>
<feature type="transmembrane region" description="Helical" evidence="1">
    <location>
        <begin position="82"/>
        <end position="103"/>
    </location>
</feature>
<dbReference type="AlphaFoldDB" id="A0A448BKA0"/>
<keyword evidence="1" id="KW-0472">Membrane</keyword>